<dbReference type="InterPro" id="IPR010318">
    <property type="entry name" value="S-Me-THD_N"/>
</dbReference>
<evidence type="ECO:0000259" key="2">
    <source>
        <dbReference type="Pfam" id="PF20906"/>
    </source>
</evidence>
<dbReference type="RefSeq" id="WP_201881100.1">
    <property type="nucleotide sequence ID" value="NZ_JAERRF010000029.1"/>
</dbReference>
<evidence type="ECO:0000313" key="3">
    <source>
        <dbReference type="EMBL" id="MBL1101488.1"/>
    </source>
</evidence>
<sequence length="353" mass="36427">MKTLSLVDVGALERGFALLGAGGAGETGTCALILRHQLEQEGLNLLQPAELPPDSWVVPVAYIGTPSVLDEKPPSGKEFTAAVRGVAQWSERQPVAVMPAEGAGQNGIMAMIAAVNLGLPLVDADLCGRALPRLDQVASSIAGEPLVPLALADPGGRLMVLDDADAPAIEAIVRAAIPASGGWAAMAFPPLPAGRLPEVGVVGTVRRALGLGHAHAAAALGSAQDLAESLEACLLGQGRVLEVVREGRAGGFGRGSVSLVDAVSGSLVRVEMENEYLLVLRDGAVVATTPDIICLVDARTGEPITCDRVRGALDVAVIQLAAAPFWMHNGRLEHVGPRAFGFPHDPVLLQEAR</sequence>
<dbReference type="InterPro" id="IPR024071">
    <property type="entry name" value="S-Me-THD_C_sf"/>
</dbReference>
<accession>A0ABS1NNA9</accession>
<dbReference type="Pfam" id="PF20906">
    <property type="entry name" value="S-Me-THD_C"/>
    <property type="match status" value="1"/>
</dbReference>
<dbReference type="InterPro" id="IPR027479">
    <property type="entry name" value="S-Me-THD_N_sf"/>
</dbReference>
<dbReference type="EMBL" id="JAERRF010000029">
    <property type="protein sequence ID" value="MBL1101488.1"/>
    <property type="molecule type" value="Genomic_DNA"/>
</dbReference>
<reference evidence="3 4" key="1">
    <citation type="submission" date="2021-01" db="EMBL/GenBank/DDBJ databases">
        <title>WGS of actinomycetes isolated from Thailand.</title>
        <authorList>
            <person name="Thawai C."/>
        </authorList>
    </citation>
    <scope>NUCLEOTIDE SEQUENCE [LARGE SCALE GENOMIC DNA]</scope>
    <source>
        <strain evidence="3 4">CA1R205</strain>
    </source>
</reference>
<organism evidence="3 4">
    <name type="scientific">Streptomyces coffeae</name>
    <dbReference type="NCBI Taxonomy" id="621382"/>
    <lineage>
        <taxon>Bacteria</taxon>
        <taxon>Bacillati</taxon>
        <taxon>Actinomycetota</taxon>
        <taxon>Actinomycetes</taxon>
        <taxon>Kitasatosporales</taxon>
        <taxon>Streptomycetaceae</taxon>
        <taxon>Streptomyces</taxon>
    </lineage>
</organism>
<comment type="caution">
    <text evidence="3">The sequence shown here is derived from an EMBL/GenBank/DDBJ whole genome shotgun (WGS) entry which is preliminary data.</text>
</comment>
<evidence type="ECO:0000259" key="1">
    <source>
        <dbReference type="Pfam" id="PF06032"/>
    </source>
</evidence>
<dbReference type="SUPFAM" id="SSF160991">
    <property type="entry name" value="CV3147-like"/>
    <property type="match status" value="1"/>
</dbReference>
<dbReference type="InterPro" id="IPR048350">
    <property type="entry name" value="S-Me-THD-like_C"/>
</dbReference>
<dbReference type="Gene3D" id="2.40.390.10">
    <property type="entry name" value="CV3147-like"/>
    <property type="match status" value="1"/>
</dbReference>
<gene>
    <name evidence="3" type="ORF">JK363_33480</name>
</gene>
<feature type="domain" description="S-Me-THD-like C-terminal" evidence="2">
    <location>
        <begin position="168"/>
        <end position="345"/>
    </location>
</feature>
<dbReference type="Pfam" id="PF06032">
    <property type="entry name" value="S-Me-THD_N"/>
    <property type="match status" value="1"/>
</dbReference>
<proteinExistence type="predicted"/>
<dbReference type="Proteomes" id="UP000634229">
    <property type="component" value="Unassembled WGS sequence"/>
</dbReference>
<dbReference type="Gene3D" id="3.40.1610.10">
    <property type="entry name" value="CV3147-like domain"/>
    <property type="match status" value="1"/>
</dbReference>
<keyword evidence="4" id="KW-1185">Reference proteome</keyword>
<feature type="domain" description="S-Me-THD N-terminal" evidence="1">
    <location>
        <begin position="8"/>
        <end position="162"/>
    </location>
</feature>
<protein>
    <submittedName>
        <fullName evidence="3">DUF917 domain-containing protein</fullName>
    </submittedName>
</protein>
<name>A0ABS1NNA9_9ACTN</name>
<evidence type="ECO:0000313" key="4">
    <source>
        <dbReference type="Proteomes" id="UP000634229"/>
    </source>
</evidence>